<dbReference type="EMBL" id="CP081303">
    <property type="protein sequence ID" value="QZE15749.1"/>
    <property type="molecule type" value="Genomic_DNA"/>
</dbReference>
<sequence>MKKVYFLLVFMISVFFLYGNNMADNTPKPYTKYKMVLNRSNQQVFTVTLPLFNNHDLREMFPVEKSKRLQIAFPYSLNLNFIRKATKIDYEDKSCAYLMKIASKDALFLSMQFSKMQINSGMHLFVYGNKTNTFHPVQNGMENSMGGFQSCLYKGDTLFVELDVPSDLGVETCHIQLGSVKHGFRNLAEFDDNAFQEKQFKVSGSCQVDINCTDNEEYQLLKRSVCRLLISGEYVCTGTLINSKGGEKPPYVLTANHCISSDATARNTYYHFNYESYRCSGFDGPHYDLVYGGTVKATAEDLDFCLVEMNTKLSPSNNAYYAGWDATGMFTPDVVGIHHPSGDVKKYSISHEAPTFGNYGQGIVANSSVHIKKWNLGTTEGGSSGSALFDDKKIIGSLIGGVSKCGNPYDDYYSSLYYTFDHYNERSKQLKYWLVGNEDIRKMEGYDPNKDSDNMYELNLNVSREGNAKSDINESISISAICERFTYDQDVMIEKISVTMYIKANYEGYKEDNVVFRVYNMSDINAGTLTPIAQYSLSAEKLTFNKLEIIGLASPLKVSKDHIISVSLEGKSWRQDYIPYFSDNITNTAYYVSNGVMIPMNSYPMSRSGAFFIGELVSYNKGSSSVRVNSDNNEVRVFSLGKSSSGKYCVRSSKNLGDVDFKVYDILGNKILTQNLSISIGDNHLTIQVSRHGVYFYSIEKNGVHYKGKFISY</sequence>
<keyword evidence="2" id="KW-1185">Reference proteome</keyword>
<reference evidence="1" key="1">
    <citation type="submission" date="2021-08" db="EMBL/GenBank/DDBJ databases">
        <title>Novel anaerobic bacterium isolated from sea squirt in East Sea, Republic of Korea.</title>
        <authorList>
            <person name="Nguyen T.H."/>
            <person name="Li Z."/>
            <person name="Lee Y.-J."/>
            <person name="Ko J."/>
            <person name="Kim S.-G."/>
        </authorList>
    </citation>
    <scope>NUCLEOTIDE SEQUENCE</scope>
    <source>
        <strain evidence="1">KCTC 25031</strain>
    </source>
</reference>
<gene>
    <name evidence="1" type="ORF">K4L44_07920</name>
</gene>
<protein>
    <submittedName>
        <fullName evidence="1">Trypsin-like serine protease</fullName>
        <ecNumber evidence="1">3.4.21.-</ecNumber>
    </submittedName>
</protein>
<accession>A0AC61NJ23</accession>
<organism evidence="1 2">
    <name type="scientific">Halosquirtibacter laminarini</name>
    <dbReference type="NCBI Taxonomy" id="3374600"/>
    <lineage>
        <taxon>Bacteria</taxon>
        <taxon>Pseudomonadati</taxon>
        <taxon>Bacteroidota</taxon>
        <taxon>Bacteroidia</taxon>
        <taxon>Marinilabiliales</taxon>
        <taxon>Prolixibacteraceae</taxon>
        <taxon>Halosquirtibacter</taxon>
    </lineage>
</organism>
<proteinExistence type="predicted"/>
<keyword evidence="1" id="KW-0378">Hydrolase</keyword>
<name>A0AC61NJ23_9BACT</name>
<dbReference type="EC" id="3.4.21.-" evidence="1"/>
<evidence type="ECO:0000313" key="1">
    <source>
        <dbReference type="EMBL" id="QZE15749.1"/>
    </source>
</evidence>
<evidence type="ECO:0000313" key="2">
    <source>
        <dbReference type="Proteomes" id="UP000826212"/>
    </source>
</evidence>
<dbReference type="Proteomes" id="UP000826212">
    <property type="component" value="Chromosome"/>
</dbReference>